<dbReference type="InterPro" id="IPR001810">
    <property type="entry name" value="F-box_dom"/>
</dbReference>
<dbReference type="InterPro" id="IPR015943">
    <property type="entry name" value="WD40/YVTN_repeat-like_dom_sf"/>
</dbReference>
<dbReference type="SMART" id="SM00320">
    <property type="entry name" value="WD40"/>
    <property type="match status" value="2"/>
</dbReference>
<keyword evidence="2" id="KW-0677">Repeat</keyword>
<feature type="compositionally biased region" description="Polar residues" evidence="3">
    <location>
        <begin position="96"/>
        <end position="106"/>
    </location>
</feature>
<dbReference type="OrthoDB" id="10257471at2759"/>
<proteinExistence type="predicted"/>
<dbReference type="SUPFAM" id="SSF50978">
    <property type="entry name" value="WD40 repeat-like"/>
    <property type="match status" value="1"/>
</dbReference>
<evidence type="ECO:0000256" key="1">
    <source>
        <dbReference type="ARBA" id="ARBA00022574"/>
    </source>
</evidence>
<dbReference type="Proteomes" id="UP000319731">
    <property type="component" value="Unassembled WGS sequence"/>
</dbReference>
<dbReference type="CDD" id="cd09917">
    <property type="entry name" value="F-box_SF"/>
    <property type="match status" value="1"/>
</dbReference>
<dbReference type="PANTHER" id="PTHR22847:SF637">
    <property type="entry name" value="WD REPEAT DOMAIN 5B"/>
    <property type="match status" value="1"/>
</dbReference>
<dbReference type="InterPro" id="IPR001680">
    <property type="entry name" value="WD40_rpt"/>
</dbReference>
<accession>A0A507BJF0</accession>
<feature type="domain" description="F-box" evidence="4">
    <location>
        <begin position="234"/>
        <end position="275"/>
    </location>
</feature>
<feature type="region of interest" description="Disordered" evidence="3">
    <location>
        <begin position="91"/>
        <end position="122"/>
    </location>
</feature>
<protein>
    <recommendedName>
        <fullName evidence="4">F-box domain-containing protein</fullName>
    </recommendedName>
</protein>
<organism evidence="5 6">
    <name type="scientific">Synchytrium microbalum</name>
    <dbReference type="NCBI Taxonomy" id="1806994"/>
    <lineage>
        <taxon>Eukaryota</taxon>
        <taxon>Fungi</taxon>
        <taxon>Fungi incertae sedis</taxon>
        <taxon>Chytridiomycota</taxon>
        <taxon>Chytridiomycota incertae sedis</taxon>
        <taxon>Chytridiomycetes</taxon>
        <taxon>Synchytriales</taxon>
        <taxon>Synchytriaceae</taxon>
        <taxon>Synchytrium</taxon>
    </lineage>
</organism>
<dbReference type="SUPFAM" id="SSF81383">
    <property type="entry name" value="F-box domain"/>
    <property type="match status" value="1"/>
</dbReference>
<dbReference type="PANTHER" id="PTHR22847">
    <property type="entry name" value="WD40 REPEAT PROTEIN"/>
    <property type="match status" value="1"/>
</dbReference>
<dbReference type="EMBL" id="QEAO01000095">
    <property type="protein sequence ID" value="TPX30127.1"/>
    <property type="molecule type" value="Genomic_DNA"/>
</dbReference>
<dbReference type="InterPro" id="IPR036047">
    <property type="entry name" value="F-box-like_dom_sf"/>
</dbReference>
<evidence type="ECO:0000259" key="4">
    <source>
        <dbReference type="PROSITE" id="PS50181"/>
    </source>
</evidence>
<dbReference type="Gene3D" id="2.130.10.10">
    <property type="entry name" value="YVTN repeat-like/Quinoprotein amine dehydrogenase"/>
    <property type="match status" value="1"/>
</dbReference>
<keyword evidence="1" id="KW-0853">WD repeat</keyword>
<evidence type="ECO:0000313" key="5">
    <source>
        <dbReference type="EMBL" id="TPX30127.1"/>
    </source>
</evidence>
<dbReference type="InterPro" id="IPR036322">
    <property type="entry name" value="WD40_repeat_dom_sf"/>
</dbReference>
<dbReference type="GO" id="GO:1990234">
    <property type="term" value="C:transferase complex"/>
    <property type="evidence" value="ECO:0007669"/>
    <property type="project" value="UniProtKB-ARBA"/>
</dbReference>
<dbReference type="GeneID" id="42007461"/>
<reference evidence="5 6" key="1">
    <citation type="journal article" date="2019" name="Sci. Rep.">
        <title>Comparative genomics of chytrid fungi reveal insights into the obligate biotrophic and pathogenic lifestyle of Synchytrium endobioticum.</title>
        <authorList>
            <person name="van de Vossenberg B.T.L.H."/>
            <person name="Warris S."/>
            <person name="Nguyen H.D.T."/>
            <person name="van Gent-Pelzer M.P.E."/>
            <person name="Joly D.L."/>
            <person name="van de Geest H.C."/>
            <person name="Bonants P.J.M."/>
            <person name="Smith D.S."/>
            <person name="Levesque C.A."/>
            <person name="van der Lee T.A.J."/>
        </authorList>
    </citation>
    <scope>NUCLEOTIDE SEQUENCE [LARGE SCALE GENOMIC DNA]</scope>
    <source>
        <strain evidence="5 6">JEL517</strain>
    </source>
</reference>
<evidence type="ECO:0000256" key="3">
    <source>
        <dbReference type="SAM" id="MobiDB-lite"/>
    </source>
</evidence>
<gene>
    <name evidence="5" type="ORF">SmJEL517_g06238</name>
</gene>
<dbReference type="AlphaFoldDB" id="A0A507BJF0"/>
<evidence type="ECO:0000256" key="2">
    <source>
        <dbReference type="ARBA" id="ARBA00022737"/>
    </source>
</evidence>
<keyword evidence="6" id="KW-1185">Reference proteome</keyword>
<sequence length="769" mass="85814">MLSSTTKNSKRFHDLFILDNPDMTPDDQVASLESKLAILSSEISDDEGLAPLPTPPRVWLSNLVPSPTSSISSASSSSSISTALSFTQADDMEYTGPNNNNSNGSVRHSKRLRMDSRGRSKRVSPLITDLAYRQTASIDSPIEASSPMRFPRSFTPPGTPSSPALSSSESCASYVSASSSSLMDLPFGDCNLYNESFVPEVGPIQEMEFELEDGVSLTRCDGDDETKCFPNTCPEDILLCIFRHLDDDTLSKAYRVSRSWRDLITHYENWLWSHLSRRDWHHTEKTEAAVNWRHHYYTHKNLHRGNYRFQSFNMNTVLPDNFGYKPEDTTVTSPQSTRRNYVMAWPVDPTDAYIVALAGDQVCWVDVATPDVIHIVKVEPMEAEQVEASQGVNDVVQDFIEILNQPLVNEMGSPTATLTTEDDDDEIVHRPPVLQPTTHLHGHRNAIGLILSNGEGTLVSFDDSSTIMVWDVVNHKFEREIHAHEHLGFIFSMNVHHRSIVTGGRNGKIIVWSADTGDALLSVDIPSKYLEHLNVFNLLNVAIWEDLVAYGLYDGSFYVYDMKKQTQLYNFNTADAITVDDNMDNNNEDETADTALAPMTLAINGHIILTNGPRNDQLAAWDATNGNFLYTLSESNALLKHPTLAFTNPANHNNNTDNNNTTLPVPSRELKFAEISRDASLIFGSVAYEGQLNMLGWDFRGDKSHTRRVEKRRVMGEGPTKILDLNQGAIVNGSSVGKDFNSQRCACPTMTIRPNSPVDDDEVEYVPNQ</sequence>
<dbReference type="Gene3D" id="1.20.1280.50">
    <property type="match status" value="1"/>
</dbReference>
<evidence type="ECO:0000313" key="6">
    <source>
        <dbReference type="Proteomes" id="UP000319731"/>
    </source>
</evidence>
<comment type="caution">
    <text evidence="5">The sequence shown here is derived from an EMBL/GenBank/DDBJ whole genome shotgun (WGS) entry which is preliminary data.</text>
</comment>
<dbReference type="Pfam" id="PF12937">
    <property type="entry name" value="F-box-like"/>
    <property type="match status" value="1"/>
</dbReference>
<dbReference type="PROSITE" id="PS50181">
    <property type="entry name" value="FBOX"/>
    <property type="match status" value="1"/>
</dbReference>
<feature type="region of interest" description="Disordered" evidence="3">
    <location>
        <begin position="142"/>
        <end position="167"/>
    </location>
</feature>
<dbReference type="RefSeq" id="XP_031021860.1">
    <property type="nucleotide sequence ID" value="XM_031172164.1"/>
</dbReference>
<name>A0A507BJF0_9FUNG</name>
<dbReference type="STRING" id="1806994.A0A507BJF0"/>